<protein>
    <recommendedName>
        <fullName evidence="6">Recombinase family protein</fullName>
    </recommendedName>
</protein>
<dbReference type="Proteomes" id="UP000838308">
    <property type="component" value="Unassembled WGS sequence"/>
</dbReference>
<evidence type="ECO:0008006" key="6">
    <source>
        <dbReference type="Google" id="ProtNLM"/>
    </source>
</evidence>
<evidence type="ECO:0000313" key="4">
    <source>
        <dbReference type="EMBL" id="CAH2717198.1"/>
    </source>
</evidence>
<reference evidence="4" key="1">
    <citation type="submission" date="2022-04" db="EMBL/GenBank/DDBJ databases">
        <authorList>
            <person name="Criscuolo A."/>
        </authorList>
    </citation>
    <scope>NUCLEOTIDE SEQUENCE</scope>
    <source>
        <strain evidence="4">CIP111895</strain>
    </source>
</reference>
<dbReference type="PROSITE" id="PS51737">
    <property type="entry name" value="RECOMBINASE_DNA_BIND"/>
    <property type="match status" value="1"/>
</dbReference>
<name>A0ABM9EY61_9BACI</name>
<evidence type="ECO:0000256" key="1">
    <source>
        <dbReference type="SAM" id="Coils"/>
    </source>
</evidence>
<gene>
    <name evidence="4" type="ORF">BACCIP111895_04388</name>
</gene>
<accession>A0ABM9EY61</accession>
<dbReference type="InterPro" id="IPR006119">
    <property type="entry name" value="Resolv_N"/>
</dbReference>
<dbReference type="PANTHER" id="PTHR30461">
    <property type="entry name" value="DNA-INVERTASE FROM LAMBDOID PROPHAGE"/>
    <property type="match status" value="1"/>
</dbReference>
<sequence>MNLITTQLRPMNVVNTIPTNPPTSQYFTTYGGDRVLRCAIYARVSTEMDSQKTSIDNQIDLFRNYAAQNDWEIVEIYTDKQSGTKGNRPGLKALIEDGKAGKFDVILAKELSRLARNGRLSYELRDICLQNSIHIVCLDNSINTITGDVQNFGLFAWLYENESATSSRRNKAAKRTKAKRGLFVGSNPPYGYYSDNGKLKIREDNTPEIVRRIFREYLDGKGMDSIAKNFIAEKIPTPSQIANKSNASPLWHATTIKNILNNQHYCGDLVQNRTETISVTTTKRRTHDVGKATIQENTHEPIISKETFQSVKKMLQTRTRTTTAPKSHLFTNVLFCENCQKGMWYKANQKGYRCGGNIKYGDTFCLNRVVIREKELKHIILEDLQELFQSIQDDEFIQSLQKRLDQKKVSITNEITKIENTGKRIRSRKKDYLDMYADKIISREELVEYRKQIDQEVAELETAKIEYQAKLEECESENYAINLGKKLREVSILKDLTPQVLHSLVNKVTCSIDGNLRIHYNFLNPFDEQE</sequence>
<feature type="coiled-coil region" evidence="1">
    <location>
        <begin position="443"/>
        <end position="477"/>
    </location>
</feature>
<dbReference type="CDD" id="cd00338">
    <property type="entry name" value="Ser_Recombinase"/>
    <property type="match status" value="1"/>
</dbReference>
<dbReference type="PANTHER" id="PTHR30461:SF23">
    <property type="entry name" value="DNA RECOMBINASE-RELATED"/>
    <property type="match status" value="1"/>
</dbReference>
<feature type="domain" description="Resolvase/invertase-type recombinase catalytic" evidence="2">
    <location>
        <begin position="37"/>
        <end position="181"/>
    </location>
</feature>
<evidence type="ECO:0000259" key="2">
    <source>
        <dbReference type="PROSITE" id="PS51736"/>
    </source>
</evidence>
<dbReference type="EMBL" id="CALBWS010000040">
    <property type="protein sequence ID" value="CAH2717198.1"/>
    <property type="molecule type" value="Genomic_DNA"/>
</dbReference>
<evidence type="ECO:0000259" key="3">
    <source>
        <dbReference type="PROSITE" id="PS51737"/>
    </source>
</evidence>
<comment type="caution">
    <text evidence="4">The sequence shown here is derived from an EMBL/GenBank/DDBJ whole genome shotgun (WGS) entry which is preliminary data.</text>
</comment>
<proteinExistence type="predicted"/>
<dbReference type="InterPro" id="IPR036162">
    <property type="entry name" value="Resolvase-like_N_sf"/>
</dbReference>
<dbReference type="InterPro" id="IPR050639">
    <property type="entry name" value="SSR_resolvase"/>
</dbReference>
<feature type="domain" description="Recombinase" evidence="3">
    <location>
        <begin position="189"/>
        <end position="321"/>
    </location>
</feature>
<keyword evidence="5" id="KW-1185">Reference proteome</keyword>
<keyword evidence="1" id="KW-0175">Coiled coil</keyword>
<dbReference type="SMART" id="SM00857">
    <property type="entry name" value="Resolvase"/>
    <property type="match status" value="1"/>
</dbReference>
<dbReference type="PROSITE" id="PS51736">
    <property type="entry name" value="RECOMBINASES_3"/>
    <property type="match status" value="1"/>
</dbReference>
<dbReference type="Pfam" id="PF00239">
    <property type="entry name" value="Resolvase"/>
    <property type="match status" value="1"/>
</dbReference>
<dbReference type="SUPFAM" id="SSF53041">
    <property type="entry name" value="Resolvase-like"/>
    <property type="match status" value="1"/>
</dbReference>
<evidence type="ECO:0000313" key="5">
    <source>
        <dbReference type="Proteomes" id="UP000838308"/>
    </source>
</evidence>
<dbReference type="InterPro" id="IPR011109">
    <property type="entry name" value="DNA_bind_recombinase_dom"/>
</dbReference>
<organism evidence="4 5">
    <name type="scientific">Neobacillus rhizosphaerae</name>
    <dbReference type="NCBI Taxonomy" id="2880965"/>
    <lineage>
        <taxon>Bacteria</taxon>
        <taxon>Bacillati</taxon>
        <taxon>Bacillota</taxon>
        <taxon>Bacilli</taxon>
        <taxon>Bacillales</taxon>
        <taxon>Bacillaceae</taxon>
        <taxon>Neobacillus</taxon>
    </lineage>
</organism>
<dbReference type="Pfam" id="PF07508">
    <property type="entry name" value="Recombinase"/>
    <property type="match status" value="1"/>
</dbReference>
<dbReference type="InterPro" id="IPR025827">
    <property type="entry name" value="Zn_ribbon_recom_dom"/>
</dbReference>
<dbReference type="Gene3D" id="3.90.1750.20">
    <property type="entry name" value="Putative Large Serine Recombinase, Chain B, Domain 2"/>
    <property type="match status" value="1"/>
</dbReference>
<dbReference type="RefSeq" id="WP_248737420.1">
    <property type="nucleotide sequence ID" value="NZ_CALBWS010000040.1"/>
</dbReference>
<dbReference type="Pfam" id="PF13408">
    <property type="entry name" value="Zn_ribbon_recom"/>
    <property type="match status" value="1"/>
</dbReference>
<dbReference type="Gene3D" id="3.40.50.1390">
    <property type="entry name" value="Resolvase, N-terminal catalytic domain"/>
    <property type="match status" value="1"/>
</dbReference>
<dbReference type="InterPro" id="IPR038109">
    <property type="entry name" value="DNA_bind_recomb_sf"/>
</dbReference>